<dbReference type="Gene3D" id="3.80.10.10">
    <property type="entry name" value="Ribonuclease Inhibitor"/>
    <property type="match status" value="1"/>
</dbReference>
<accession>A0A1Y1USI6</accession>
<evidence type="ECO:0008006" key="3">
    <source>
        <dbReference type="Google" id="ProtNLM"/>
    </source>
</evidence>
<sequence>MDAAAEPLDDLHHIDDSLRSIQYDDGRRYQPLRLDKMFARATSWTSTPQVGPIQRPPTPPRRTAMIYPLPQPLQEINKGVSPLGKLFQYPELVPNILKCFDRPRELATLALVNREFCRLARKRLYEILWIRPWEKGSDIKLGLLFETLHQHPELCKLVKHLDVRFFPLATRDTERYDLDEKVQKAVAAMVELESLIWTRDRSLNNPLVDNIANLRHLRTLEISGHSRRYYDPRVLSRLPALEELRVMMPDATFRDSLLGLVKSFDARSNGGLRGLAVVAKVSFEHLSTIMTEIQGSPLVDDGMLLAMAPFLRDLKRLTFWGCTRLTRDGVRKILTEAKELEELSLDTTSHSNLNDLTQAPPLSELHTLSISFPAPNRLPSRPGLSASDLPSLPSGSRLTSLLLTLSGDRAWMPAGGISHLAVQTDFTKLKRLSLLNLFFGSEELTELIETAPNLEELYLSIRSRNVLLDCDALDKTRLRILHTNAPERWGPTPTDLLNVAERIPTLEQIGTGNRVYQILRRYDKDEPVVEICRWSQTGTPGYFQVWRG</sequence>
<proteinExistence type="predicted"/>
<evidence type="ECO:0000313" key="2">
    <source>
        <dbReference type="Proteomes" id="UP000193218"/>
    </source>
</evidence>
<name>A0A1Y1USI6_9TREE</name>
<dbReference type="EMBL" id="NBSH01000001">
    <property type="protein sequence ID" value="ORX40973.1"/>
    <property type="molecule type" value="Genomic_DNA"/>
</dbReference>
<reference evidence="1 2" key="1">
    <citation type="submission" date="2017-03" db="EMBL/GenBank/DDBJ databases">
        <title>Widespread Adenine N6-methylation of Active Genes in Fungi.</title>
        <authorList>
            <consortium name="DOE Joint Genome Institute"/>
            <person name="Mondo S.J."/>
            <person name="Dannebaum R.O."/>
            <person name="Kuo R.C."/>
            <person name="Louie K.B."/>
            <person name="Bewick A.J."/>
            <person name="Labutti K."/>
            <person name="Haridas S."/>
            <person name="Kuo A."/>
            <person name="Salamov A."/>
            <person name="Ahrendt S.R."/>
            <person name="Lau R."/>
            <person name="Bowen B.P."/>
            <person name="Lipzen A."/>
            <person name="Sullivan W."/>
            <person name="Andreopoulos W.B."/>
            <person name="Clum A."/>
            <person name="Lindquist E."/>
            <person name="Daum C."/>
            <person name="Northen T.R."/>
            <person name="Ramamoorthy G."/>
            <person name="Schmitz R.J."/>
            <person name="Gryganskyi A."/>
            <person name="Culley D."/>
            <person name="Magnuson J."/>
            <person name="James T.Y."/>
            <person name="O'Malley M.A."/>
            <person name="Stajich J.E."/>
            <person name="Spatafora J.W."/>
            <person name="Visel A."/>
            <person name="Grigoriev I.V."/>
        </authorList>
    </citation>
    <scope>NUCLEOTIDE SEQUENCE [LARGE SCALE GENOMIC DNA]</scope>
    <source>
        <strain evidence="1 2">NRRL Y-17943</strain>
    </source>
</reference>
<dbReference type="RefSeq" id="XP_021874652.1">
    <property type="nucleotide sequence ID" value="XM_022014434.1"/>
</dbReference>
<dbReference type="Proteomes" id="UP000193218">
    <property type="component" value="Unassembled WGS sequence"/>
</dbReference>
<dbReference type="SUPFAM" id="SSF52047">
    <property type="entry name" value="RNI-like"/>
    <property type="match status" value="1"/>
</dbReference>
<dbReference type="InterPro" id="IPR032675">
    <property type="entry name" value="LRR_dom_sf"/>
</dbReference>
<protein>
    <recommendedName>
        <fullName evidence="3">F-box domain-containing protein</fullName>
    </recommendedName>
</protein>
<comment type="caution">
    <text evidence="1">The sequence shown here is derived from an EMBL/GenBank/DDBJ whole genome shotgun (WGS) entry which is preliminary data.</text>
</comment>
<dbReference type="AlphaFoldDB" id="A0A1Y1USI6"/>
<dbReference type="STRING" id="4999.A0A1Y1USI6"/>
<dbReference type="GeneID" id="33556242"/>
<organism evidence="1 2">
    <name type="scientific">Kockovaella imperatae</name>
    <dbReference type="NCBI Taxonomy" id="4999"/>
    <lineage>
        <taxon>Eukaryota</taxon>
        <taxon>Fungi</taxon>
        <taxon>Dikarya</taxon>
        <taxon>Basidiomycota</taxon>
        <taxon>Agaricomycotina</taxon>
        <taxon>Tremellomycetes</taxon>
        <taxon>Tremellales</taxon>
        <taxon>Cuniculitremaceae</taxon>
        <taxon>Kockovaella</taxon>
    </lineage>
</organism>
<keyword evidence="2" id="KW-1185">Reference proteome</keyword>
<dbReference type="OrthoDB" id="2585512at2759"/>
<evidence type="ECO:0000313" key="1">
    <source>
        <dbReference type="EMBL" id="ORX40973.1"/>
    </source>
</evidence>
<dbReference type="InParanoid" id="A0A1Y1USI6"/>
<gene>
    <name evidence="1" type="ORF">BD324DRAFT_612737</name>
</gene>